<keyword evidence="8" id="KW-0393">Immunoglobulin domain</keyword>
<dbReference type="Proteomes" id="UP000014500">
    <property type="component" value="Unassembled WGS sequence"/>
</dbReference>
<dbReference type="PhylomeDB" id="T1JK06"/>
<dbReference type="Pfam" id="PF07686">
    <property type="entry name" value="V-set"/>
    <property type="match status" value="1"/>
</dbReference>
<dbReference type="SMART" id="SM00409">
    <property type="entry name" value="IG"/>
    <property type="match status" value="3"/>
</dbReference>
<evidence type="ECO:0000256" key="1">
    <source>
        <dbReference type="ARBA" id="ARBA00004236"/>
    </source>
</evidence>
<evidence type="ECO:0000313" key="11">
    <source>
        <dbReference type="Proteomes" id="UP000014500"/>
    </source>
</evidence>
<dbReference type="HOGENOM" id="CLU_027228_1_2_1"/>
<feature type="domain" description="Ig-like" evidence="9">
    <location>
        <begin position="8"/>
        <end position="95"/>
    </location>
</feature>
<dbReference type="Gene3D" id="2.60.40.10">
    <property type="entry name" value="Immunoglobulins"/>
    <property type="match status" value="3"/>
</dbReference>
<evidence type="ECO:0000256" key="6">
    <source>
        <dbReference type="ARBA" id="ARBA00023157"/>
    </source>
</evidence>
<dbReference type="SMART" id="SM00408">
    <property type="entry name" value="IGc2"/>
    <property type="match status" value="3"/>
</dbReference>
<keyword evidence="3" id="KW-0732">Signal</keyword>
<evidence type="ECO:0000256" key="4">
    <source>
        <dbReference type="ARBA" id="ARBA00022737"/>
    </source>
</evidence>
<dbReference type="InterPro" id="IPR013106">
    <property type="entry name" value="Ig_V-set"/>
</dbReference>
<protein>
    <recommendedName>
        <fullName evidence="9">Ig-like domain-containing protein</fullName>
    </recommendedName>
</protein>
<dbReference type="FunFam" id="2.60.40.10:FF:000328">
    <property type="entry name" value="CLUMA_CG000981, isoform A"/>
    <property type="match status" value="1"/>
</dbReference>
<sequence length="420" mass="47627">MVALSPEPDFAESIPNITIPAGREATMPCVVDNLGVFRVAWIKVDTQTVLTIHNHVVTHNSRISIVHNGHRNWDLHIRNIKEDDRGFYMCQINSSPMKHRLGYMEVVVPPDIINHDTSSDAVVLEGGNVMLVCRASGYPPPQISWRREDGEHITLRSNGKEKIKVFKIEGEVLNMTKLTRKHMGAYLCIASNGIPPSVSKRIWLQVNFEPLLKVPNQLVGAPINTEVTLECYVEASPKSVNYWTRENGEILITSDKYQVYELENVYKVHMKLTIRYLESKDYGGYSCIVKNSMGEAEQSIRLHELELPTSRHRTESEESHVSFRIEEHFTSNDTTTGYKTLDSRKNLYVDGMDNTVHAGEEIKTPTRKLSPEPDREIMKPVQKRPPNITAGAVPSNAFQYHWLLDLILVLFITSQLSAAV</sequence>
<dbReference type="EnsemblMetazoa" id="SMAR014186-RA">
    <property type="protein sequence ID" value="SMAR014186-PA"/>
    <property type="gene ID" value="SMAR014186"/>
</dbReference>
<dbReference type="PANTHER" id="PTHR12231">
    <property type="entry name" value="CTX-RELATED TYPE I TRANSMEMBRANE PROTEIN"/>
    <property type="match status" value="1"/>
</dbReference>
<evidence type="ECO:0000256" key="7">
    <source>
        <dbReference type="ARBA" id="ARBA00023180"/>
    </source>
</evidence>
<reference evidence="10" key="2">
    <citation type="submission" date="2015-02" db="UniProtKB">
        <authorList>
            <consortium name="EnsemblMetazoa"/>
        </authorList>
    </citation>
    <scope>IDENTIFICATION</scope>
</reference>
<dbReference type="eggNOG" id="KOG3510">
    <property type="taxonomic scope" value="Eukaryota"/>
</dbReference>
<dbReference type="EMBL" id="JH430223">
    <property type="status" value="NOT_ANNOTATED_CDS"/>
    <property type="molecule type" value="Genomic_DNA"/>
</dbReference>
<dbReference type="STRING" id="126957.T1JK06"/>
<accession>T1JK06</accession>
<dbReference type="InterPro" id="IPR003599">
    <property type="entry name" value="Ig_sub"/>
</dbReference>
<feature type="domain" description="Ig-like" evidence="9">
    <location>
        <begin position="210"/>
        <end position="303"/>
    </location>
</feature>
<reference evidence="11" key="1">
    <citation type="submission" date="2011-05" db="EMBL/GenBank/DDBJ databases">
        <authorList>
            <person name="Richards S.R."/>
            <person name="Qu J."/>
            <person name="Jiang H."/>
            <person name="Jhangiani S.N."/>
            <person name="Agravi P."/>
            <person name="Goodspeed R."/>
            <person name="Gross S."/>
            <person name="Mandapat C."/>
            <person name="Jackson L."/>
            <person name="Mathew T."/>
            <person name="Pu L."/>
            <person name="Thornton R."/>
            <person name="Saada N."/>
            <person name="Wilczek-Boney K.B."/>
            <person name="Lee S."/>
            <person name="Kovar C."/>
            <person name="Wu Y."/>
            <person name="Scherer S.E."/>
            <person name="Worley K.C."/>
            <person name="Muzny D.M."/>
            <person name="Gibbs R."/>
        </authorList>
    </citation>
    <scope>NUCLEOTIDE SEQUENCE</scope>
    <source>
        <strain evidence="11">Brora</strain>
    </source>
</reference>
<keyword evidence="6" id="KW-1015">Disulfide bond</keyword>
<dbReference type="SUPFAM" id="SSF48726">
    <property type="entry name" value="Immunoglobulin"/>
    <property type="match status" value="3"/>
</dbReference>
<dbReference type="Pfam" id="PF07679">
    <property type="entry name" value="I-set"/>
    <property type="match status" value="1"/>
</dbReference>
<dbReference type="GO" id="GO:0043005">
    <property type="term" value="C:neuron projection"/>
    <property type="evidence" value="ECO:0007669"/>
    <property type="project" value="TreeGrafter"/>
</dbReference>
<organism evidence="10 11">
    <name type="scientific">Strigamia maritima</name>
    <name type="common">European centipede</name>
    <name type="synonym">Geophilus maritimus</name>
    <dbReference type="NCBI Taxonomy" id="126957"/>
    <lineage>
        <taxon>Eukaryota</taxon>
        <taxon>Metazoa</taxon>
        <taxon>Ecdysozoa</taxon>
        <taxon>Arthropoda</taxon>
        <taxon>Myriapoda</taxon>
        <taxon>Chilopoda</taxon>
        <taxon>Pleurostigmophora</taxon>
        <taxon>Geophilomorpha</taxon>
        <taxon>Linotaeniidae</taxon>
        <taxon>Strigamia</taxon>
    </lineage>
</organism>
<comment type="subcellular location">
    <subcellularLocation>
        <location evidence="1">Cell membrane</location>
    </subcellularLocation>
</comment>
<dbReference type="FunFam" id="2.60.40.10:FF:000376">
    <property type="entry name" value="CLUMA_CG000981, isoform A"/>
    <property type="match status" value="1"/>
</dbReference>
<evidence type="ECO:0000256" key="3">
    <source>
        <dbReference type="ARBA" id="ARBA00022729"/>
    </source>
</evidence>
<dbReference type="PROSITE" id="PS50835">
    <property type="entry name" value="IG_LIKE"/>
    <property type="match status" value="3"/>
</dbReference>
<dbReference type="OMA" id="HFHPMVQ"/>
<proteinExistence type="predicted"/>
<keyword evidence="2" id="KW-1003">Cell membrane</keyword>
<dbReference type="AlphaFoldDB" id="T1JK06"/>
<evidence type="ECO:0000313" key="10">
    <source>
        <dbReference type="EnsemblMetazoa" id="SMAR014186-PA"/>
    </source>
</evidence>
<feature type="domain" description="Ig-like" evidence="9">
    <location>
        <begin position="110"/>
        <end position="199"/>
    </location>
</feature>
<dbReference type="Pfam" id="PF13927">
    <property type="entry name" value="Ig_3"/>
    <property type="match status" value="1"/>
</dbReference>
<dbReference type="InterPro" id="IPR013783">
    <property type="entry name" value="Ig-like_fold"/>
</dbReference>
<dbReference type="PANTHER" id="PTHR12231:SF253">
    <property type="entry name" value="DPR-INTERACTING PROTEIN ETA, ISOFORM B-RELATED"/>
    <property type="match status" value="1"/>
</dbReference>
<evidence type="ECO:0000256" key="8">
    <source>
        <dbReference type="ARBA" id="ARBA00023319"/>
    </source>
</evidence>
<dbReference type="InterPro" id="IPR051170">
    <property type="entry name" value="Neural/epithelial_adhesion"/>
</dbReference>
<name>T1JK06_STRMM</name>
<dbReference type="InterPro" id="IPR003598">
    <property type="entry name" value="Ig_sub2"/>
</dbReference>
<evidence type="ECO:0000259" key="9">
    <source>
        <dbReference type="PROSITE" id="PS50835"/>
    </source>
</evidence>
<evidence type="ECO:0000256" key="5">
    <source>
        <dbReference type="ARBA" id="ARBA00023136"/>
    </source>
</evidence>
<dbReference type="InterPro" id="IPR036179">
    <property type="entry name" value="Ig-like_dom_sf"/>
</dbReference>
<keyword evidence="11" id="KW-1185">Reference proteome</keyword>
<evidence type="ECO:0000256" key="2">
    <source>
        <dbReference type="ARBA" id="ARBA00022475"/>
    </source>
</evidence>
<dbReference type="InterPro" id="IPR013098">
    <property type="entry name" value="Ig_I-set"/>
</dbReference>
<keyword evidence="7" id="KW-0325">Glycoprotein</keyword>
<dbReference type="GO" id="GO:0005886">
    <property type="term" value="C:plasma membrane"/>
    <property type="evidence" value="ECO:0007669"/>
    <property type="project" value="UniProtKB-SubCell"/>
</dbReference>
<dbReference type="InterPro" id="IPR007110">
    <property type="entry name" value="Ig-like_dom"/>
</dbReference>
<keyword evidence="5" id="KW-0472">Membrane</keyword>
<keyword evidence="4" id="KW-0677">Repeat</keyword>